<evidence type="ECO:0000313" key="1">
    <source>
        <dbReference type="EMBL" id="MFD2792592.1"/>
    </source>
</evidence>
<reference evidence="2" key="1">
    <citation type="journal article" date="2019" name="Int. J. Syst. Evol. Microbiol.">
        <title>The Global Catalogue of Microorganisms (GCM) 10K type strain sequencing project: providing services to taxonomists for standard genome sequencing and annotation.</title>
        <authorList>
            <consortium name="The Broad Institute Genomics Platform"/>
            <consortium name="The Broad Institute Genome Sequencing Center for Infectious Disease"/>
            <person name="Wu L."/>
            <person name="Ma J."/>
        </authorList>
    </citation>
    <scope>NUCLEOTIDE SEQUENCE [LARGE SCALE GENOMIC DNA]</scope>
    <source>
        <strain evidence="2">CCM 7044</strain>
    </source>
</reference>
<dbReference type="RefSeq" id="WP_377180365.1">
    <property type="nucleotide sequence ID" value="NZ_JBHUOG010000001.1"/>
</dbReference>
<sequence length="189" mass="19728">MPVTDPLQGATFIPSWQDAYQLPQTIADMYAFLLARGIPQFTTTAERDGAYPAPADGQMAWADEALYIYYGGWVALWTPPNPSTILAGSGYTTNATSEISSAGWITLSGTLTKVSGDLVRGVTIGTVALEHRPVSDARRSTAAIGVAAPADAGVSGIQIATTGAIILTANNASLVSQSIVYLDGVTYKL</sequence>
<name>A0ABW5VNS0_9MICO</name>
<organism evidence="1 2">
    <name type="scientific">Promicromonospora vindobonensis</name>
    <dbReference type="NCBI Taxonomy" id="195748"/>
    <lineage>
        <taxon>Bacteria</taxon>
        <taxon>Bacillati</taxon>
        <taxon>Actinomycetota</taxon>
        <taxon>Actinomycetes</taxon>
        <taxon>Micrococcales</taxon>
        <taxon>Promicromonosporaceae</taxon>
        <taxon>Promicromonospora</taxon>
    </lineage>
</organism>
<evidence type="ECO:0000313" key="2">
    <source>
        <dbReference type="Proteomes" id="UP001597479"/>
    </source>
</evidence>
<gene>
    <name evidence="1" type="ORF">ACFS27_03425</name>
</gene>
<keyword evidence="2" id="KW-1185">Reference proteome</keyword>
<dbReference type="EMBL" id="JBHUOG010000001">
    <property type="protein sequence ID" value="MFD2792592.1"/>
    <property type="molecule type" value="Genomic_DNA"/>
</dbReference>
<proteinExistence type="predicted"/>
<accession>A0ABW5VNS0</accession>
<dbReference type="Proteomes" id="UP001597479">
    <property type="component" value="Unassembled WGS sequence"/>
</dbReference>
<protein>
    <submittedName>
        <fullName evidence="1">Uncharacterized protein</fullName>
    </submittedName>
</protein>
<comment type="caution">
    <text evidence="1">The sequence shown here is derived from an EMBL/GenBank/DDBJ whole genome shotgun (WGS) entry which is preliminary data.</text>
</comment>